<dbReference type="GO" id="GO:0008061">
    <property type="term" value="F:chitin binding"/>
    <property type="evidence" value="ECO:0007669"/>
    <property type="project" value="InterPro"/>
</dbReference>
<dbReference type="InterPro" id="IPR017853">
    <property type="entry name" value="GH"/>
</dbReference>
<feature type="signal peptide" evidence="7">
    <location>
        <begin position="1"/>
        <end position="21"/>
    </location>
</feature>
<proteinExistence type="inferred from homology"/>
<protein>
    <submittedName>
        <fullName evidence="9">Chitinase-like protein EN03</fullName>
    </submittedName>
</protein>
<dbReference type="EMBL" id="HBUF01296096">
    <property type="protein sequence ID" value="CAG6690157.1"/>
    <property type="molecule type" value="Transcribed_RNA"/>
</dbReference>
<evidence type="ECO:0000256" key="7">
    <source>
        <dbReference type="SAM" id="SignalP"/>
    </source>
</evidence>
<dbReference type="SMART" id="SM00636">
    <property type="entry name" value="Glyco_18"/>
    <property type="match status" value="1"/>
</dbReference>
<dbReference type="AlphaFoldDB" id="A0A8D8TQ56"/>
<name>A0A8D8TQ56_9HEMI</name>
<dbReference type="InterPro" id="IPR011583">
    <property type="entry name" value="Chitinase_II/V-like_cat"/>
</dbReference>
<dbReference type="SUPFAM" id="SSF54556">
    <property type="entry name" value="Chitinase insertion domain"/>
    <property type="match status" value="1"/>
</dbReference>
<feature type="domain" description="GH18" evidence="8">
    <location>
        <begin position="41"/>
        <end position="455"/>
    </location>
</feature>
<dbReference type="InterPro" id="IPR050314">
    <property type="entry name" value="Glycosyl_Hydrlase_18"/>
</dbReference>
<evidence type="ECO:0000256" key="1">
    <source>
        <dbReference type="ARBA" id="ARBA00004613"/>
    </source>
</evidence>
<dbReference type="PROSITE" id="PS51910">
    <property type="entry name" value="GH18_2"/>
    <property type="match status" value="1"/>
</dbReference>
<dbReference type="Gene3D" id="3.10.50.10">
    <property type="match status" value="1"/>
</dbReference>
<dbReference type="GO" id="GO:0004568">
    <property type="term" value="F:chitinase activity"/>
    <property type="evidence" value="ECO:0007669"/>
    <property type="project" value="TreeGrafter"/>
</dbReference>
<dbReference type="Pfam" id="PF00704">
    <property type="entry name" value="Glyco_hydro_18"/>
    <property type="match status" value="1"/>
</dbReference>
<keyword evidence="5" id="KW-1015">Disulfide bond</keyword>
<evidence type="ECO:0000256" key="4">
    <source>
        <dbReference type="ARBA" id="ARBA00022729"/>
    </source>
</evidence>
<keyword evidence="4 7" id="KW-0732">Signal</keyword>
<evidence type="ECO:0000256" key="3">
    <source>
        <dbReference type="ARBA" id="ARBA00022525"/>
    </source>
</evidence>
<evidence type="ECO:0000313" key="9">
    <source>
        <dbReference type="EMBL" id="CAG6690157.1"/>
    </source>
</evidence>
<dbReference type="InterPro" id="IPR001223">
    <property type="entry name" value="Glyco_hydro18_cat"/>
</dbReference>
<dbReference type="GO" id="GO:0005576">
    <property type="term" value="C:extracellular region"/>
    <property type="evidence" value="ECO:0007669"/>
    <property type="project" value="UniProtKB-SubCell"/>
</dbReference>
<dbReference type="SUPFAM" id="SSF51445">
    <property type="entry name" value="(Trans)glycosidases"/>
    <property type="match status" value="1"/>
</dbReference>
<dbReference type="GO" id="GO:0006032">
    <property type="term" value="P:chitin catabolic process"/>
    <property type="evidence" value="ECO:0007669"/>
    <property type="project" value="TreeGrafter"/>
</dbReference>
<keyword evidence="3" id="KW-0964">Secreted</keyword>
<dbReference type="GO" id="GO:0005975">
    <property type="term" value="P:carbohydrate metabolic process"/>
    <property type="evidence" value="ECO:0007669"/>
    <property type="project" value="InterPro"/>
</dbReference>
<accession>A0A8D8TQ56</accession>
<feature type="chain" id="PRO_5035001226" evidence="7">
    <location>
        <begin position="22"/>
        <end position="455"/>
    </location>
</feature>
<dbReference type="Gene3D" id="3.20.20.80">
    <property type="entry name" value="Glycosidases"/>
    <property type="match status" value="1"/>
</dbReference>
<evidence type="ECO:0000256" key="6">
    <source>
        <dbReference type="ARBA" id="ARBA00023180"/>
    </source>
</evidence>
<organism evidence="9">
    <name type="scientific">Cacopsylla melanoneura</name>
    <dbReference type="NCBI Taxonomy" id="428564"/>
    <lineage>
        <taxon>Eukaryota</taxon>
        <taxon>Metazoa</taxon>
        <taxon>Ecdysozoa</taxon>
        <taxon>Arthropoda</taxon>
        <taxon>Hexapoda</taxon>
        <taxon>Insecta</taxon>
        <taxon>Pterygota</taxon>
        <taxon>Neoptera</taxon>
        <taxon>Paraneoptera</taxon>
        <taxon>Hemiptera</taxon>
        <taxon>Sternorrhyncha</taxon>
        <taxon>Psylloidea</taxon>
        <taxon>Psyllidae</taxon>
        <taxon>Psyllinae</taxon>
        <taxon>Cacopsylla</taxon>
    </lineage>
</organism>
<comment type="subcellular location">
    <subcellularLocation>
        <location evidence="1">Secreted</location>
    </subcellularLocation>
</comment>
<dbReference type="PANTHER" id="PTHR11177">
    <property type="entry name" value="CHITINASE"/>
    <property type="match status" value="1"/>
</dbReference>
<dbReference type="InterPro" id="IPR029070">
    <property type="entry name" value="Chitinase_insertion_sf"/>
</dbReference>
<keyword evidence="6" id="KW-0325">Glycoprotein</keyword>
<dbReference type="FunFam" id="3.20.20.80:FF:000071">
    <property type="entry name" value="Imaginal disc growth factor"/>
    <property type="match status" value="1"/>
</dbReference>
<comment type="similarity">
    <text evidence="2">Belongs to the glycosyl hydrolase 18 family. IDGF subfamily.</text>
</comment>
<evidence type="ECO:0000259" key="8">
    <source>
        <dbReference type="PROSITE" id="PS51910"/>
    </source>
</evidence>
<sequence length="455" mass="51320">MKLFCFGVFLCIAFLVNVGQCATKQKVKYIPINLEDNPPPKKIVCYYNHLAYKREGKGKVSTEELRPALTTCSHLVYAFAGISNSGYHIKSLDKELDTDKNKGKELFKQITALKAFQPNLNIMLSIGGFEDDEDQEKYLEVLDDPKQRKSFIDTTVVALKKYGFNGVDLAWEFPVVNEKKESYTLGSIWHKIKKTVTGPVDDNPTLHREHFTLLIREMKAALRAENYQLSLSILPHINYTVYCDVPSITQHLDMITLHAYDFRTPQRNPKEADYSAPLHFVYSRVPHQNANAMVRWFIEHGVELQKLVLGIPTFGRSWLLGDDSPKSGIPPILAAGPGDKGTITKEDGLLSYAEICPQLVSITNAQASPSLLRKQDDPQRRLGTFAFRLPDKKLKQEYGTWVSFEEPETAGYKASYAKFAGLGGVAIIDLSLDDFRGMCNSNKFPILRAARTQFV</sequence>
<evidence type="ECO:0000256" key="2">
    <source>
        <dbReference type="ARBA" id="ARBA00006606"/>
    </source>
</evidence>
<reference evidence="9" key="1">
    <citation type="submission" date="2021-05" db="EMBL/GenBank/DDBJ databases">
        <authorList>
            <person name="Alioto T."/>
            <person name="Alioto T."/>
            <person name="Gomez Garrido J."/>
        </authorList>
    </citation>
    <scope>NUCLEOTIDE SEQUENCE</scope>
</reference>
<dbReference type="PANTHER" id="PTHR11177:SF235">
    <property type="entry name" value="CHITINASE-LIKE PROTEIN IDGF1-RELATED"/>
    <property type="match status" value="1"/>
</dbReference>
<evidence type="ECO:0000256" key="5">
    <source>
        <dbReference type="ARBA" id="ARBA00023157"/>
    </source>
</evidence>